<sequence length="346" mass="37360">MFSNISTSDASRHLDTFKKMVVDHSVLTQDETADLFEYLISTPEASCLCSAALAVMQYRGESEGEILGLCQVMSRRMKRISLSVDNAIDIGGTGGGRSTFNISTAAALIVAAAGVPVCKHGNYRVSSQSGSFDVLSALQLKIEKYTSPEFAKQIFENYGITFLSTRAYHDHPEFLITVRNQLGIRTGFNIIGPLLNPACVQFQVVGVSVAAEMPFMAEILINQGRKGFILAHGLDGIDEISPCAPTKIIEYREGVLQSYTLTPEDFGFSPLNQELLYGGPPEVNAKIVSGILNNELPDRLRVVLPTAAASLYICNAVSSLPEGVQLAQETIKCGKAAKLLSQLQAC</sequence>
<evidence type="ECO:0000256" key="1">
    <source>
        <dbReference type="ARBA" id="ARBA00022676"/>
    </source>
</evidence>
<dbReference type="InterPro" id="IPR005940">
    <property type="entry name" value="Anthranilate_Pribosyl_Tfrase"/>
</dbReference>
<dbReference type="Gene3D" id="3.40.1030.10">
    <property type="entry name" value="Nucleoside phosphorylase/phosphoribosyltransferase catalytic domain"/>
    <property type="match status" value="1"/>
</dbReference>
<organism evidence="6 7">
    <name type="scientific">Lutispora saccharofermentans</name>
    <dbReference type="NCBI Taxonomy" id="3024236"/>
    <lineage>
        <taxon>Bacteria</taxon>
        <taxon>Bacillati</taxon>
        <taxon>Bacillota</taxon>
        <taxon>Clostridia</taxon>
        <taxon>Lutisporales</taxon>
        <taxon>Lutisporaceae</taxon>
        <taxon>Lutispora</taxon>
    </lineage>
</organism>
<evidence type="ECO:0000313" key="6">
    <source>
        <dbReference type="EMBL" id="MCQ1528879.1"/>
    </source>
</evidence>
<reference evidence="6 7" key="1">
    <citation type="submission" date="2021-10" db="EMBL/GenBank/DDBJ databases">
        <title>Lutispora strain m25 sp. nov., a thermophilic, non-spore-forming bacterium isolated from a lab-scale methanogenic bioreactor digesting anaerobic sludge.</title>
        <authorList>
            <person name="El Houari A."/>
            <person name="Mcdonald J."/>
        </authorList>
    </citation>
    <scope>NUCLEOTIDE SEQUENCE [LARGE SCALE GENOMIC DNA]</scope>
    <source>
        <strain evidence="7">m25</strain>
    </source>
</reference>
<dbReference type="PANTHER" id="PTHR43285">
    <property type="entry name" value="ANTHRANILATE PHOSPHORIBOSYLTRANSFERASE"/>
    <property type="match status" value="1"/>
</dbReference>
<gene>
    <name evidence="6" type="primary">trpD</name>
    <name evidence="6" type="ORF">LJD61_04875</name>
</gene>
<dbReference type="InterPro" id="IPR000312">
    <property type="entry name" value="Glycosyl_Trfase_fam3"/>
</dbReference>
<comment type="caution">
    <text evidence="6">The sequence shown here is derived from an EMBL/GenBank/DDBJ whole genome shotgun (WGS) entry which is preliminary data.</text>
</comment>
<dbReference type="NCBIfam" id="TIGR01245">
    <property type="entry name" value="trpD"/>
    <property type="match status" value="1"/>
</dbReference>
<protein>
    <submittedName>
        <fullName evidence="6">Anthranilate phosphoribosyltransferase</fullName>
        <ecNumber evidence="6">2.4.2.18</ecNumber>
    </submittedName>
</protein>
<proteinExistence type="predicted"/>
<dbReference type="SUPFAM" id="SSF47648">
    <property type="entry name" value="Nucleoside phosphorylase/phosphoribosyltransferase N-terminal domain"/>
    <property type="match status" value="1"/>
</dbReference>
<dbReference type="EC" id="2.4.2.18" evidence="6"/>
<evidence type="ECO:0000259" key="5">
    <source>
        <dbReference type="Pfam" id="PF00591"/>
    </source>
</evidence>
<dbReference type="PANTHER" id="PTHR43285:SF2">
    <property type="entry name" value="ANTHRANILATE PHOSPHORIBOSYLTRANSFERASE"/>
    <property type="match status" value="1"/>
</dbReference>
<dbReference type="InterPro" id="IPR036320">
    <property type="entry name" value="Glycosyl_Trfase_fam3_N_dom_sf"/>
</dbReference>
<dbReference type="Pfam" id="PF00591">
    <property type="entry name" value="Glycos_transf_3"/>
    <property type="match status" value="1"/>
</dbReference>
<keyword evidence="2 6" id="KW-0808">Transferase</keyword>
<keyword evidence="1 6" id="KW-0328">Glycosyltransferase</keyword>
<dbReference type="SUPFAM" id="SSF52418">
    <property type="entry name" value="Nucleoside phosphorylase/phosphoribosyltransferase catalytic domain"/>
    <property type="match status" value="1"/>
</dbReference>
<feature type="domain" description="Glycosyl transferase family 3" evidence="5">
    <location>
        <begin position="86"/>
        <end position="337"/>
    </location>
</feature>
<keyword evidence="3" id="KW-0822">Tryptophan biosynthesis</keyword>
<evidence type="ECO:0000256" key="4">
    <source>
        <dbReference type="ARBA" id="ARBA00023141"/>
    </source>
</evidence>
<evidence type="ECO:0000313" key="7">
    <source>
        <dbReference type="Proteomes" id="UP001651880"/>
    </source>
</evidence>
<evidence type="ECO:0000256" key="3">
    <source>
        <dbReference type="ARBA" id="ARBA00022822"/>
    </source>
</evidence>
<evidence type="ECO:0000256" key="2">
    <source>
        <dbReference type="ARBA" id="ARBA00022679"/>
    </source>
</evidence>
<dbReference type="RefSeq" id="WP_255226393.1">
    <property type="nucleotide sequence ID" value="NZ_JAJEKE010000002.1"/>
</dbReference>
<dbReference type="InterPro" id="IPR035902">
    <property type="entry name" value="Nuc_phospho_transferase"/>
</dbReference>
<dbReference type="Proteomes" id="UP001651880">
    <property type="component" value="Unassembled WGS sequence"/>
</dbReference>
<dbReference type="GO" id="GO:0004048">
    <property type="term" value="F:anthranilate phosphoribosyltransferase activity"/>
    <property type="evidence" value="ECO:0007669"/>
    <property type="project" value="UniProtKB-EC"/>
</dbReference>
<name>A0ABT1NCW1_9FIRM</name>
<keyword evidence="3" id="KW-0028">Amino-acid biosynthesis</keyword>
<keyword evidence="4" id="KW-0057">Aromatic amino acid biosynthesis</keyword>
<accession>A0ABT1NCW1</accession>
<keyword evidence="7" id="KW-1185">Reference proteome</keyword>
<dbReference type="Gene3D" id="1.20.970.10">
    <property type="entry name" value="Transferase, Pyrimidine Nucleoside Phosphorylase, Chain C"/>
    <property type="match status" value="1"/>
</dbReference>
<dbReference type="EMBL" id="JAJEKE010000002">
    <property type="protein sequence ID" value="MCQ1528879.1"/>
    <property type="molecule type" value="Genomic_DNA"/>
</dbReference>